<reference evidence="9" key="1">
    <citation type="submission" date="2023-08" db="EMBL/GenBank/DDBJ databases">
        <authorList>
            <person name="Chen Y."/>
            <person name="Shah S."/>
            <person name="Dougan E. K."/>
            <person name="Thang M."/>
            <person name="Chan C."/>
        </authorList>
    </citation>
    <scope>NUCLEOTIDE SEQUENCE</scope>
</reference>
<dbReference type="PROSITE" id="PS50011">
    <property type="entry name" value="PROTEIN_KINASE_DOM"/>
    <property type="match status" value="1"/>
</dbReference>
<dbReference type="InterPro" id="IPR011009">
    <property type="entry name" value="Kinase-like_dom_sf"/>
</dbReference>
<keyword evidence="5" id="KW-0067">ATP-binding</keyword>
<dbReference type="Pfam" id="PF00069">
    <property type="entry name" value="Pkinase"/>
    <property type="match status" value="1"/>
</dbReference>
<dbReference type="GO" id="GO:0004674">
    <property type="term" value="F:protein serine/threonine kinase activity"/>
    <property type="evidence" value="ECO:0007669"/>
    <property type="project" value="UniProtKB-KW"/>
</dbReference>
<evidence type="ECO:0000256" key="5">
    <source>
        <dbReference type="ARBA" id="ARBA00022840"/>
    </source>
</evidence>
<evidence type="ECO:0000256" key="2">
    <source>
        <dbReference type="ARBA" id="ARBA00022679"/>
    </source>
</evidence>
<keyword evidence="4" id="KW-0418">Kinase</keyword>
<evidence type="ECO:0000313" key="10">
    <source>
        <dbReference type="Proteomes" id="UP001178507"/>
    </source>
</evidence>
<evidence type="ECO:0000256" key="1">
    <source>
        <dbReference type="ARBA" id="ARBA00022527"/>
    </source>
</evidence>
<name>A0AA36MUE9_9DINO</name>
<evidence type="ECO:0000256" key="3">
    <source>
        <dbReference type="ARBA" id="ARBA00022741"/>
    </source>
</evidence>
<feature type="compositionally biased region" description="Low complexity" evidence="7">
    <location>
        <begin position="230"/>
        <end position="240"/>
    </location>
</feature>
<evidence type="ECO:0000313" key="9">
    <source>
        <dbReference type="EMBL" id="CAJ1384227.1"/>
    </source>
</evidence>
<evidence type="ECO:0000256" key="6">
    <source>
        <dbReference type="SAM" id="Coils"/>
    </source>
</evidence>
<keyword evidence="3" id="KW-0547">Nucleotide-binding</keyword>
<evidence type="ECO:0000256" key="7">
    <source>
        <dbReference type="SAM" id="MobiDB-lite"/>
    </source>
</evidence>
<feature type="domain" description="Protein kinase" evidence="8">
    <location>
        <begin position="284"/>
        <end position="618"/>
    </location>
</feature>
<feature type="coiled-coil region" evidence="6">
    <location>
        <begin position="157"/>
        <end position="205"/>
    </location>
</feature>
<proteinExistence type="predicted"/>
<dbReference type="InterPro" id="IPR050205">
    <property type="entry name" value="CDPK_Ser/Thr_kinases"/>
</dbReference>
<sequence length="763" mass="82548">MPTPPLHGGSSPMPRPQTTHAGPVMNGSLSVPIMVGSSRAPVAGLGGSMTLPLGVGVRPGASTTSPPGMTREVPRGSLPPSAAPLWAAPAAGIRQISPPGVRQISPPPGAVYAMPAAGYPFAAPMVWRDPKAARPTTESPVLAHIRGLGAQNSTPEFQQLLNLVVSQEHAKQELQQRLSAAESELQKQRAENLELQRAVREARLVTASWGGPGSVTSKVTMRSVPEGCDSPLSRTRSGSLRLRRSNSSRARFTDSKVLPFTLPEESLQEKYAVDWQTCLHVGNMNGLQSGEAMTLSRFFKAKLKSNSAQRVIKAVRKSEVPFFRLLEQHIGDQRAFDHPHVCRLHDAFEDHLHVFQIYEFLSGPSLLEKILSDPQFCERDAAAAIKAIMMAVAYLHGLSIAHQNVHLENMRFATQPRKKESGSCYCDQLKLMDVGLSLNRKLIPSILNAASLPSESDKNPSLPLLAPLGFQNSLGSICLPPESQGVCSSYAQLATAAPCMLRSSKSVETLNRSPSLQRGNSQDLSQVSISSLGQDSSARRAQELLLLLQAGDVWSLGCVLHVLLSGQIPCMEDAGEKSEATLPLLSASAEARDLCCRLLHPMPRKRAAAEAALDSAWFAQCENIQRAHRSQKKNLSLAAPRPAEFWEKLRQTSAITCLRRLFHSVRAVRGTKSLAIPGSEEDNLDLESNARAAADAMCAEAFEWLLFSSGAAAASGIPLRKLNAMIQSVVQSEKRVSRQEEILKVDTLISSTQFADMIWATCA</sequence>
<dbReference type="EMBL" id="CAUJNA010001101">
    <property type="protein sequence ID" value="CAJ1384227.1"/>
    <property type="molecule type" value="Genomic_DNA"/>
</dbReference>
<comment type="caution">
    <text evidence="9">The sequence shown here is derived from an EMBL/GenBank/DDBJ whole genome shotgun (WGS) entry which is preliminary data.</text>
</comment>
<dbReference type="Gene3D" id="1.10.510.10">
    <property type="entry name" value="Transferase(Phosphotransferase) domain 1"/>
    <property type="match status" value="2"/>
</dbReference>
<protein>
    <recommendedName>
        <fullName evidence="8">Protein kinase domain-containing protein</fullName>
    </recommendedName>
</protein>
<evidence type="ECO:0000259" key="8">
    <source>
        <dbReference type="PROSITE" id="PS50011"/>
    </source>
</evidence>
<dbReference type="SUPFAM" id="SSF56112">
    <property type="entry name" value="Protein kinase-like (PK-like)"/>
    <property type="match status" value="1"/>
</dbReference>
<keyword evidence="10" id="KW-1185">Reference proteome</keyword>
<feature type="region of interest" description="Disordered" evidence="7">
    <location>
        <begin position="1"/>
        <end position="25"/>
    </location>
</feature>
<organism evidence="9 10">
    <name type="scientific">Effrenium voratum</name>
    <dbReference type="NCBI Taxonomy" id="2562239"/>
    <lineage>
        <taxon>Eukaryota</taxon>
        <taxon>Sar</taxon>
        <taxon>Alveolata</taxon>
        <taxon>Dinophyceae</taxon>
        <taxon>Suessiales</taxon>
        <taxon>Symbiodiniaceae</taxon>
        <taxon>Effrenium</taxon>
    </lineage>
</organism>
<dbReference type="AlphaFoldDB" id="A0AA36MUE9"/>
<accession>A0AA36MUE9</accession>
<evidence type="ECO:0000256" key="4">
    <source>
        <dbReference type="ARBA" id="ARBA00022777"/>
    </source>
</evidence>
<dbReference type="PANTHER" id="PTHR24349">
    <property type="entry name" value="SERINE/THREONINE-PROTEIN KINASE"/>
    <property type="match status" value="1"/>
</dbReference>
<dbReference type="GO" id="GO:0005524">
    <property type="term" value="F:ATP binding"/>
    <property type="evidence" value="ECO:0007669"/>
    <property type="project" value="UniProtKB-KW"/>
</dbReference>
<keyword evidence="1" id="KW-0723">Serine/threonine-protein kinase</keyword>
<keyword evidence="2" id="KW-0808">Transferase</keyword>
<gene>
    <name evidence="9" type="ORF">EVOR1521_LOCUS11135</name>
</gene>
<dbReference type="Gene3D" id="3.30.200.20">
    <property type="entry name" value="Phosphorylase Kinase, domain 1"/>
    <property type="match status" value="1"/>
</dbReference>
<dbReference type="InterPro" id="IPR000719">
    <property type="entry name" value="Prot_kinase_dom"/>
</dbReference>
<dbReference type="Proteomes" id="UP001178507">
    <property type="component" value="Unassembled WGS sequence"/>
</dbReference>
<dbReference type="SMART" id="SM00220">
    <property type="entry name" value="S_TKc"/>
    <property type="match status" value="1"/>
</dbReference>
<keyword evidence="6" id="KW-0175">Coiled coil</keyword>
<feature type="region of interest" description="Disordered" evidence="7">
    <location>
        <begin position="216"/>
        <end position="245"/>
    </location>
</feature>